<dbReference type="InterPro" id="IPR002820">
    <property type="entry name" value="Mopterin_CF_biosynth-C_dom"/>
</dbReference>
<dbReference type="PANTHER" id="PTHR22960:SF0">
    <property type="entry name" value="MOLYBDENUM COFACTOR BIOSYNTHESIS PROTEIN 1"/>
    <property type="match status" value="1"/>
</dbReference>
<accession>A0ABY6DSH4</accession>
<gene>
    <name evidence="6" type="primary">moaC</name>
    <name evidence="6" type="ORF">N8I74_18070</name>
</gene>
<dbReference type="EMBL" id="CP106753">
    <property type="protein sequence ID" value="UXY17340.1"/>
    <property type="molecule type" value="Genomic_DNA"/>
</dbReference>
<evidence type="ECO:0000313" key="7">
    <source>
        <dbReference type="Proteomes" id="UP001061302"/>
    </source>
</evidence>
<evidence type="ECO:0000256" key="3">
    <source>
        <dbReference type="ARBA" id="ARBA00023239"/>
    </source>
</evidence>
<keyword evidence="3 6" id="KW-0456">Lyase</keyword>
<dbReference type="Pfam" id="PF01967">
    <property type="entry name" value="MoaC"/>
    <property type="match status" value="1"/>
</dbReference>
<dbReference type="Gene3D" id="3.30.70.640">
    <property type="entry name" value="Molybdopterin cofactor biosynthesis C (MoaC) domain"/>
    <property type="match status" value="1"/>
</dbReference>
<dbReference type="Proteomes" id="UP001061302">
    <property type="component" value="Chromosome"/>
</dbReference>
<dbReference type="SUPFAM" id="SSF55040">
    <property type="entry name" value="Molybdenum cofactor biosynthesis protein C, MoaC"/>
    <property type="match status" value="1"/>
</dbReference>
<evidence type="ECO:0000313" key="6">
    <source>
        <dbReference type="EMBL" id="UXY17340.1"/>
    </source>
</evidence>
<dbReference type="PANTHER" id="PTHR22960">
    <property type="entry name" value="MOLYBDOPTERIN COFACTOR SYNTHESIS PROTEIN A"/>
    <property type="match status" value="1"/>
</dbReference>
<feature type="domain" description="Molybdopterin cofactor biosynthesis C (MoaC)" evidence="5">
    <location>
        <begin position="1"/>
        <end position="133"/>
    </location>
</feature>
<keyword evidence="7" id="KW-1185">Reference proteome</keyword>
<proteinExistence type="predicted"/>
<dbReference type="InterPro" id="IPR050105">
    <property type="entry name" value="MoCo_biosynth_MoaA/MoaC"/>
</dbReference>
<evidence type="ECO:0000259" key="5">
    <source>
        <dbReference type="Pfam" id="PF01967"/>
    </source>
</evidence>
<evidence type="ECO:0000256" key="4">
    <source>
        <dbReference type="ARBA" id="ARBA00055087"/>
    </source>
</evidence>
<dbReference type="GO" id="GO:0061799">
    <property type="term" value="F:cyclic pyranopterin monophosphate synthase activity"/>
    <property type="evidence" value="ECO:0007669"/>
    <property type="project" value="UniProtKB-EC"/>
</dbReference>
<evidence type="ECO:0000256" key="2">
    <source>
        <dbReference type="ARBA" id="ARBA00023150"/>
    </source>
</evidence>
<keyword evidence="2" id="KW-0501">Molybdenum cofactor biosynthesis</keyword>
<dbReference type="NCBIfam" id="TIGR00581">
    <property type="entry name" value="moaC"/>
    <property type="match status" value="1"/>
</dbReference>
<dbReference type="InterPro" id="IPR023045">
    <property type="entry name" value="MoaC"/>
</dbReference>
<reference evidence="6" key="1">
    <citation type="submission" date="2022-10" db="EMBL/GenBank/DDBJ databases">
        <title>Chitiniphilus purpureus sp. nov., a novel chitin-degrading bacterium isolated from crawfish pond sediment.</title>
        <authorList>
            <person name="Li K."/>
        </authorList>
    </citation>
    <scope>NUCLEOTIDE SEQUENCE</scope>
    <source>
        <strain evidence="6">CD1</strain>
    </source>
</reference>
<evidence type="ECO:0000256" key="1">
    <source>
        <dbReference type="ARBA" id="ARBA00005046"/>
    </source>
</evidence>
<dbReference type="InterPro" id="IPR036522">
    <property type="entry name" value="MoaC_sf"/>
</dbReference>
<protein>
    <submittedName>
        <fullName evidence="6">Cyclic pyranopterin monophosphate synthase MoaC</fullName>
        <ecNumber evidence="6">4.6.1.17</ecNumber>
    </submittedName>
</protein>
<name>A0ABY6DSH4_9NEIS</name>
<comment type="function">
    <text evidence="4">Catalyzes the conversion of (8S)-3',8-cyclo-7,8-dihydroguanosine 5'-triphosphate to cyclic pyranopterin monophosphate (cPMP).</text>
</comment>
<comment type="pathway">
    <text evidence="1">Cofactor biosynthesis; molybdopterin biosynthesis.</text>
</comment>
<dbReference type="EC" id="4.6.1.17" evidence="6"/>
<sequence length="139" mass="15066">MMNVGAHPETRRLARAEGHLQMRPDTLALIGNGSHSRGDVLGIARIAAIMAAKKTADLIPLSHPVPLTHVAVEFELDPIAHRVRCEASVETVGRTGVAMEALNAVNGALLTLYDLCKQLDRDMQLNGIRLLEQRCIETG</sequence>
<organism evidence="6 7">
    <name type="scientific">Chitiniphilus purpureus</name>
    <dbReference type="NCBI Taxonomy" id="2981137"/>
    <lineage>
        <taxon>Bacteria</taxon>
        <taxon>Pseudomonadati</taxon>
        <taxon>Pseudomonadota</taxon>
        <taxon>Betaproteobacteria</taxon>
        <taxon>Neisseriales</taxon>
        <taxon>Chitinibacteraceae</taxon>
        <taxon>Chitiniphilus</taxon>
    </lineage>
</organism>